<dbReference type="PANTHER" id="PTHR11360:SF177">
    <property type="entry name" value="RIBOFLAVIN TRANSPORTER MCH5"/>
    <property type="match status" value="1"/>
</dbReference>
<dbReference type="InterPro" id="IPR036259">
    <property type="entry name" value="MFS_trans_sf"/>
</dbReference>
<evidence type="ECO:0000256" key="3">
    <source>
        <dbReference type="SAM" id="Phobius"/>
    </source>
</evidence>
<keyword evidence="3" id="KW-1133">Transmembrane helix</keyword>
<evidence type="ECO:0000256" key="2">
    <source>
        <dbReference type="ARBA" id="ARBA00006727"/>
    </source>
</evidence>
<feature type="transmembrane region" description="Helical" evidence="3">
    <location>
        <begin position="119"/>
        <end position="139"/>
    </location>
</feature>
<reference evidence="4 5" key="1">
    <citation type="submission" date="2019-04" db="EMBL/GenBank/DDBJ databases">
        <title>Friends and foes A comparative genomics study of 23 Aspergillus species from section Flavi.</title>
        <authorList>
            <consortium name="DOE Joint Genome Institute"/>
            <person name="Kjaerbolling I."/>
            <person name="Vesth T."/>
            <person name="Frisvad J.C."/>
            <person name="Nybo J.L."/>
            <person name="Theobald S."/>
            <person name="Kildgaard S."/>
            <person name="Isbrandt T."/>
            <person name="Kuo A."/>
            <person name="Sato A."/>
            <person name="Lyhne E.K."/>
            <person name="Kogle M.E."/>
            <person name="Wiebenga A."/>
            <person name="Kun R.S."/>
            <person name="Lubbers R.J."/>
            <person name="Makela M.R."/>
            <person name="Barry K."/>
            <person name="Chovatia M."/>
            <person name="Clum A."/>
            <person name="Daum C."/>
            <person name="Haridas S."/>
            <person name="He G."/>
            <person name="LaButti K."/>
            <person name="Lipzen A."/>
            <person name="Mondo S."/>
            <person name="Riley R."/>
            <person name="Salamov A."/>
            <person name="Simmons B.A."/>
            <person name="Magnuson J.K."/>
            <person name="Henrissat B."/>
            <person name="Mortensen U.H."/>
            <person name="Larsen T.O."/>
            <person name="Devries R.P."/>
            <person name="Grigoriev I.V."/>
            <person name="Machida M."/>
            <person name="Baker S.E."/>
            <person name="Andersen M.R."/>
        </authorList>
    </citation>
    <scope>NUCLEOTIDE SEQUENCE [LARGE SCALE GENOMIC DNA]</scope>
    <source>
        <strain evidence="4 5">CBS 151.66</strain>
    </source>
</reference>
<keyword evidence="3" id="KW-0812">Transmembrane</keyword>
<dbReference type="OrthoDB" id="410267at2759"/>
<dbReference type="Pfam" id="PF07690">
    <property type="entry name" value="MFS_1"/>
    <property type="match status" value="1"/>
</dbReference>
<dbReference type="PANTHER" id="PTHR11360">
    <property type="entry name" value="MONOCARBOXYLATE TRANSPORTER"/>
    <property type="match status" value="1"/>
</dbReference>
<dbReference type="AlphaFoldDB" id="A0A5N5WYX0"/>
<dbReference type="EMBL" id="ML732221">
    <property type="protein sequence ID" value="KAB8073743.1"/>
    <property type="molecule type" value="Genomic_DNA"/>
</dbReference>
<dbReference type="GO" id="GO:0016020">
    <property type="term" value="C:membrane"/>
    <property type="evidence" value="ECO:0007669"/>
    <property type="project" value="UniProtKB-SubCell"/>
</dbReference>
<name>A0A5N5WYX0_9EURO</name>
<feature type="transmembrane region" description="Helical" evidence="3">
    <location>
        <begin position="87"/>
        <end position="107"/>
    </location>
</feature>
<evidence type="ECO:0000256" key="1">
    <source>
        <dbReference type="ARBA" id="ARBA00004141"/>
    </source>
</evidence>
<gene>
    <name evidence="4" type="ORF">BDV29DRAFT_157245</name>
</gene>
<evidence type="ECO:0000313" key="5">
    <source>
        <dbReference type="Proteomes" id="UP000326565"/>
    </source>
</evidence>
<comment type="similarity">
    <text evidence="2">Belongs to the major facilitator superfamily. Monocarboxylate porter (TC 2.A.1.13) family.</text>
</comment>
<evidence type="ECO:0000313" key="4">
    <source>
        <dbReference type="EMBL" id="KAB8073743.1"/>
    </source>
</evidence>
<proteinExistence type="inferred from homology"/>
<sequence>MVSGACSWCALLPSFGILNNSEVLEAWPAENQLQKDSKAPISWIFSLWLFLFHADGIQAGPVFDSYGVKHTLVFQGTITHWFYKRRGFATGVATTASGIGGIMFSNVFGTLSNRIGFPWANRVLGFIFFCWFMISMLFIKLDYPQTNPVAARSTCTPSESQFHCHRRSRSRPDGRYQLLTFLRPIARRDRTLFLSAKVYLQRSNHPRPDYPRFDSRPPGPIQRHDCHWGRLHDLANATELPLHFLAFVS</sequence>
<dbReference type="SUPFAM" id="SSF103473">
    <property type="entry name" value="MFS general substrate transporter"/>
    <property type="match status" value="1"/>
</dbReference>
<protein>
    <recommendedName>
        <fullName evidence="6">Major facilitator superfamily domain-containing protein</fullName>
    </recommendedName>
</protein>
<evidence type="ECO:0008006" key="6">
    <source>
        <dbReference type="Google" id="ProtNLM"/>
    </source>
</evidence>
<dbReference type="Proteomes" id="UP000326565">
    <property type="component" value="Unassembled WGS sequence"/>
</dbReference>
<organism evidence="4 5">
    <name type="scientific">Aspergillus leporis</name>
    <dbReference type="NCBI Taxonomy" id="41062"/>
    <lineage>
        <taxon>Eukaryota</taxon>
        <taxon>Fungi</taxon>
        <taxon>Dikarya</taxon>
        <taxon>Ascomycota</taxon>
        <taxon>Pezizomycotina</taxon>
        <taxon>Eurotiomycetes</taxon>
        <taxon>Eurotiomycetidae</taxon>
        <taxon>Eurotiales</taxon>
        <taxon>Aspergillaceae</taxon>
        <taxon>Aspergillus</taxon>
        <taxon>Aspergillus subgen. Circumdati</taxon>
    </lineage>
</organism>
<keyword evidence="5" id="KW-1185">Reference proteome</keyword>
<dbReference type="GO" id="GO:0022857">
    <property type="term" value="F:transmembrane transporter activity"/>
    <property type="evidence" value="ECO:0007669"/>
    <property type="project" value="InterPro"/>
</dbReference>
<dbReference type="InterPro" id="IPR050327">
    <property type="entry name" value="Proton-linked_MCT"/>
</dbReference>
<dbReference type="Gene3D" id="1.20.1250.20">
    <property type="entry name" value="MFS general substrate transporter like domains"/>
    <property type="match status" value="1"/>
</dbReference>
<keyword evidence="3" id="KW-0472">Membrane</keyword>
<dbReference type="InterPro" id="IPR011701">
    <property type="entry name" value="MFS"/>
</dbReference>
<comment type="subcellular location">
    <subcellularLocation>
        <location evidence="1">Membrane</location>
        <topology evidence="1">Multi-pass membrane protein</topology>
    </subcellularLocation>
</comment>
<accession>A0A5N5WYX0</accession>